<organism evidence="1 2">
    <name type="scientific">Botrytis porri</name>
    <dbReference type="NCBI Taxonomy" id="87229"/>
    <lineage>
        <taxon>Eukaryota</taxon>
        <taxon>Fungi</taxon>
        <taxon>Dikarya</taxon>
        <taxon>Ascomycota</taxon>
        <taxon>Pezizomycotina</taxon>
        <taxon>Leotiomycetes</taxon>
        <taxon>Helotiales</taxon>
        <taxon>Sclerotiniaceae</taxon>
        <taxon>Botrytis</taxon>
    </lineage>
</organism>
<gene>
    <name evidence="1" type="ORF">BPOR_0083g00010</name>
</gene>
<dbReference type="Proteomes" id="UP000297280">
    <property type="component" value="Unassembled WGS sequence"/>
</dbReference>
<evidence type="ECO:0000313" key="1">
    <source>
        <dbReference type="EMBL" id="TGO90000.1"/>
    </source>
</evidence>
<accession>A0A4Z1KZX1</accession>
<keyword evidence="2" id="KW-1185">Reference proteome</keyword>
<sequence length="62" mass="7010">MPGFREFKDCLDFSERKGITAVVERILKRIHGKVHKLHTLVLVGEDVKLNDSKIATESGLFS</sequence>
<evidence type="ECO:0000313" key="2">
    <source>
        <dbReference type="Proteomes" id="UP000297280"/>
    </source>
</evidence>
<comment type="caution">
    <text evidence="1">The sequence shown here is derived from an EMBL/GenBank/DDBJ whole genome shotgun (WGS) entry which is preliminary data.</text>
</comment>
<protein>
    <submittedName>
        <fullName evidence="1">Uncharacterized protein</fullName>
    </submittedName>
</protein>
<reference evidence="1 2" key="1">
    <citation type="submission" date="2017-12" db="EMBL/GenBank/DDBJ databases">
        <title>Comparative genomics of Botrytis spp.</title>
        <authorList>
            <person name="Valero-Jimenez C.A."/>
            <person name="Tapia P."/>
            <person name="Veloso J."/>
            <person name="Silva-Moreno E."/>
            <person name="Staats M."/>
            <person name="Valdes J.H."/>
            <person name="Van Kan J.A.L."/>
        </authorList>
    </citation>
    <scope>NUCLEOTIDE SEQUENCE [LARGE SCALE GENOMIC DNA]</scope>
    <source>
        <strain evidence="1 2">MUCL3349</strain>
    </source>
</reference>
<proteinExistence type="predicted"/>
<name>A0A4Z1KZX1_9HELO</name>
<dbReference type="EMBL" id="PQXO01000083">
    <property type="protein sequence ID" value="TGO90000.1"/>
    <property type="molecule type" value="Genomic_DNA"/>
</dbReference>
<dbReference type="AlphaFoldDB" id="A0A4Z1KZX1"/>